<accession>A0ABP9D500</accession>
<proteinExistence type="predicted"/>
<reference evidence="2" key="1">
    <citation type="journal article" date="2019" name="Int. J. Syst. Evol. Microbiol.">
        <title>The Global Catalogue of Microorganisms (GCM) 10K type strain sequencing project: providing services to taxonomists for standard genome sequencing and annotation.</title>
        <authorList>
            <consortium name="The Broad Institute Genomics Platform"/>
            <consortium name="The Broad Institute Genome Sequencing Center for Infectious Disease"/>
            <person name="Wu L."/>
            <person name="Ma J."/>
        </authorList>
    </citation>
    <scope>NUCLEOTIDE SEQUENCE [LARGE SCALE GENOMIC DNA]</scope>
    <source>
        <strain evidence="2">JCM 18326</strain>
    </source>
</reference>
<dbReference type="Proteomes" id="UP001500298">
    <property type="component" value="Unassembled WGS sequence"/>
</dbReference>
<evidence type="ECO:0000313" key="1">
    <source>
        <dbReference type="EMBL" id="GAA4830118.1"/>
    </source>
</evidence>
<comment type="caution">
    <text evidence="1">The sequence shown here is derived from an EMBL/GenBank/DDBJ whole genome shotgun (WGS) entry which is preliminary data.</text>
</comment>
<dbReference type="RefSeq" id="WP_345370451.1">
    <property type="nucleotide sequence ID" value="NZ_BAABJX010000022.1"/>
</dbReference>
<evidence type="ECO:0000313" key="2">
    <source>
        <dbReference type="Proteomes" id="UP001500298"/>
    </source>
</evidence>
<protein>
    <recommendedName>
        <fullName evidence="3">DUF4294 domain-containing protein</fullName>
    </recommendedName>
</protein>
<sequence>MYKTIMYSLRLVLLGLLLGVSTQGIAREHDPLNKPELWEKLQLDPTNSMLWSAYVGKAWVSMTINEKEQIKKWKSMLKKQMLEGDAILLDEEVVIVGPAAEWDNIPSQEELDRKAQEEEAQAVQRYFQQMEQMMLEEPSFMRSLKQNIRLNFVLLDQSYEEAIEAYGVEYKSYFELYPNGEYPLEKWVQEKSDLLQQLKKEEFERFKNEMLGYSGK</sequence>
<dbReference type="EMBL" id="BAABJX010000022">
    <property type="protein sequence ID" value="GAA4830118.1"/>
    <property type="molecule type" value="Genomic_DNA"/>
</dbReference>
<gene>
    <name evidence="1" type="ORF">GCM10023331_14220</name>
</gene>
<name>A0ABP9D500_9BACT</name>
<evidence type="ECO:0008006" key="3">
    <source>
        <dbReference type="Google" id="ProtNLM"/>
    </source>
</evidence>
<keyword evidence="2" id="KW-1185">Reference proteome</keyword>
<organism evidence="1 2">
    <name type="scientific">Algivirga pacifica</name>
    <dbReference type="NCBI Taxonomy" id="1162670"/>
    <lineage>
        <taxon>Bacteria</taxon>
        <taxon>Pseudomonadati</taxon>
        <taxon>Bacteroidota</taxon>
        <taxon>Cytophagia</taxon>
        <taxon>Cytophagales</taxon>
        <taxon>Flammeovirgaceae</taxon>
        <taxon>Algivirga</taxon>
    </lineage>
</organism>